<evidence type="ECO:0000313" key="2">
    <source>
        <dbReference type="EMBL" id="CAG8856338.1"/>
    </source>
</evidence>
<name>A0ABN7XLZ0_GIGMA</name>
<accession>A0ABN7XLZ0</accession>
<dbReference type="Proteomes" id="UP000789901">
    <property type="component" value="Unassembled WGS sequence"/>
</dbReference>
<evidence type="ECO:0000256" key="1">
    <source>
        <dbReference type="SAM" id="MobiDB-lite"/>
    </source>
</evidence>
<organism evidence="2 3">
    <name type="scientific">Gigaspora margarita</name>
    <dbReference type="NCBI Taxonomy" id="4874"/>
    <lineage>
        <taxon>Eukaryota</taxon>
        <taxon>Fungi</taxon>
        <taxon>Fungi incertae sedis</taxon>
        <taxon>Mucoromycota</taxon>
        <taxon>Glomeromycotina</taxon>
        <taxon>Glomeromycetes</taxon>
        <taxon>Diversisporales</taxon>
        <taxon>Gigasporaceae</taxon>
        <taxon>Gigaspora</taxon>
    </lineage>
</organism>
<feature type="non-terminal residue" evidence="2">
    <location>
        <position position="1"/>
    </location>
</feature>
<proteinExistence type="predicted"/>
<protein>
    <submittedName>
        <fullName evidence="2">9444_t:CDS:1</fullName>
    </submittedName>
</protein>
<keyword evidence="3" id="KW-1185">Reference proteome</keyword>
<feature type="region of interest" description="Disordered" evidence="1">
    <location>
        <begin position="19"/>
        <end position="46"/>
    </location>
</feature>
<comment type="caution">
    <text evidence="2">The sequence shown here is derived from an EMBL/GenBank/DDBJ whole genome shotgun (WGS) entry which is preliminary data.</text>
</comment>
<gene>
    <name evidence="2" type="ORF">GMARGA_LOCUS45159</name>
</gene>
<reference evidence="2 3" key="1">
    <citation type="submission" date="2021-06" db="EMBL/GenBank/DDBJ databases">
        <authorList>
            <person name="Kallberg Y."/>
            <person name="Tangrot J."/>
            <person name="Rosling A."/>
        </authorList>
    </citation>
    <scope>NUCLEOTIDE SEQUENCE [LARGE SCALE GENOMIC DNA]</scope>
    <source>
        <strain evidence="2 3">120-4 pot B 10/14</strain>
    </source>
</reference>
<sequence length="46" mass="5599">EQRHQRQQRQRRIVYNAVPKTIAPITTTNTKNYDAENDDKHQELRH</sequence>
<evidence type="ECO:0000313" key="3">
    <source>
        <dbReference type="Proteomes" id="UP000789901"/>
    </source>
</evidence>
<dbReference type="EMBL" id="CAJVQB010158911">
    <property type="protein sequence ID" value="CAG8856338.1"/>
    <property type="molecule type" value="Genomic_DNA"/>
</dbReference>